<dbReference type="AlphaFoldDB" id="A0AAJ0M8M5"/>
<evidence type="ECO:0000313" key="3">
    <source>
        <dbReference type="Proteomes" id="UP001275084"/>
    </source>
</evidence>
<dbReference type="Pfam" id="PF06985">
    <property type="entry name" value="HET"/>
    <property type="match status" value="1"/>
</dbReference>
<dbReference type="PANTHER" id="PTHR10622:SF10">
    <property type="entry name" value="HET DOMAIN-CONTAINING PROTEIN"/>
    <property type="match status" value="1"/>
</dbReference>
<gene>
    <name evidence="2" type="ORF">B0T25DRAFT_356513</name>
</gene>
<feature type="domain" description="Heterokaryon incompatibility" evidence="1">
    <location>
        <begin position="22"/>
        <end position="104"/>
    </location>
</feature>
<evidence type="ECO:0000259" key="1">
    <source>
        <dbReference type="Pfam" id="PF06985"/>
    </source>
</evidence>
<comment type="caution">
    <text evidence="2">The sequence shown here is derived from an EMBL/GenBank/DDBJ whole genome shotgun (WGS) entry which is preliminary data.</text>
</comment>
<evidence type="ECO:0000313" key="2">
    <source>
        <dbReference type="EMBL" id="KAK3341963.1"/>
    </source>
</evidence>
<reference evidence="2" key="1">
    <citation type="journal article" date="2023" name="Mol. Phylogenet. Evol.">
        <title>Genome-scale phylogeny and comparative genomics of the fungal order Sordariales.</title>
        <authorList>
            <person name="Hensen N."/>
            <person name="Bonometti L."/>
            <person name="Westerberg I."/>
            <person name="Brannstrom I.O."/>
            <person name="Guillou S."/>
            <person name="Cros-Aarteil S."/>
            <person name="Calhoun S."/>
            <person name="Haridas S."/>
            <person name="Kuo A."/>
            <person name="Mondo S."/>
            <person name="Pangilinan J."/>
            <person name="Riley R."/>
            <person name="LaButti K."/>
            <person name="Andreopoulos B."/>
            <person name="Lipzen A."/>
            <person name="Chen C."/>
            <person name="Yan M."/>
            <person name="Daum C."/>
            <person name="Ng V."/>
            <person name="Clum A."/>
            <person name="Steindorff A."/>
            <person name="Ohm R.A."/>
            <person name="Martin F."/>
            <person name="Silar P."/>
            <person name="Natvig D.O."/>
            <person name="Lalanne C."/>
            <person name="Gautier V."/>
            <person name="Ament-Velasquez S.L."/>
            <person name="Kruys A."/>
            <person name="Hutchinson M.I."/>
            <person name="Powell A.J."/>
            <person name="Barry K."/>
            <person name="Miller A.N."/>
            <person name="Grigoriev I.V."/>
            <person name="Debuchy R."/>
            <person name="Gladieux P."/>
            <person name="Hiltunen Thoren M."/>
            <person name="Johannesson H."/>
        </authorList>
    </citation>
    <scope>NUCLEOTIDE SEQUENCE</scope>
    <source>
        <strain evidence="2">CBS 955.72</strain>
    </source>
</reference>
<dbReference type="PANTHER" id="PTHR10622">
    <property type="entry name" value="HET DOMAIN-CONTAINING PROTEIN"/>
    <property type="match status" value="1"/>
</dbReference>
<keyword evidence="3" id="KW-1185">Reference proteome</keyword>
<name>A0AAJ0M8M5_9PEZI</name>
<organism evidence="2 3">
    <name type="scientific">Lasiosphaeria hispida</name>
    <dbReference type="NCBI Taxonomy" id="260671"/>
    <lineage>
        <taxon>Eukaryota</taxon>
        <taxon>Fungi</taxon>
        <taxon>Dikarya</taxon>
        <taxon>Ascomycota</taxon>
        <taxon>Pezizomycotina</taxon>
        <taxon>Sordariomycetes</taxon>
        <taxon>Sordariomycetidae</taxon>
        <taxon>Sordariales</taxon>
        <taxon>Lasiosphaeriaceae</taxon>
        <taxon>Lasiosphaeria</taxon>
    </lineage>
</organism>
<protein>
    <recommendedName>
        <fullName evidence="1">Heterokaryon incompatibility domain-containing protein</fullName>
    </recommendedName>
</protein>
<dbReference type="EMBL" id="JAUIQD010000008">
    <property type="protein sequence ID" value="KAK3341963.1"/>
    <property type="molecule type" value="Genomic_DNA"/>
</dbReference>
<proteinExistence type="predicted"/>
<dbReference type="InterPro" id="IPR010730">
    <property type="entry name" value="HET"/>
</dbReference>
<sequence>MRLINTASLDFEEYIRNEPPEYAILSHTHGDDDLRYRGWLQPQSCQEHLGQKRLCQNHQSIRAGERSSFKYIWIDNVCINKDSSADLSEAINSMSTWYHRAAVVSRPPKTSFLTPPTSSHLVFLAIQGGWFTRGWDLARYSSSTLNRPVLH</sequence>
<accession>A0AAJ0M8M5</accession>
<reference evidence="2" key="2">
    <citation type="submission" date="2023-06" db="EMBL/GenBank/DDBJ databases">
        <authorList>
            <consortium name="Lawrence Berkeley National Laboratory"/>
            <person name="Haridas S."/>
            <person name="Hensen N."/>
            <person name="Bonometti L."/>
            <person name="Westerberg I."/>
            <person name="Brannstrom I.O."/>
            <person name="Guillou S."/>
            <person name="Cros-Aarteil S."/>
            <person name="Calhoun S."/>
            <person name="Kuo A."/>
            <person name="Mondo S."/>
            <person name="Pangilinan J."/>
            <person name="Riley R."/>
            <person name="Labutti K."/>
            <person name="Andreopoulos B."/>
            <person name="Lipzen A."/>
            <person name="Chen C."/>
            <person name="Yanf M."/>
            <person name="Daum C."/>
            <person name="Ng V."/>
            <person name="Clum A."/>
            <person name="Steindorff A."/>
            <person name="Ohm R."/>
            <person name="Martin F."/>
            <person name="Silar P."/>
            <person name="Natvig D."/>
            <person name="Lalanne C."/>
            <person name="Gautier V."/>
            <person name="Ament-Velasquez S.L."/>
            <person name="Kruys A."/>
            <person name="Hutchinson M.I."/>
            <person name="Powell A.J."/>
            <person name="Barry K."/>
            <person name="Miller A.N."/>
            <person name="Grigoriev I.V."/>
            <person name="Debuchy R."/>
            <person name="Gladieux P."/>
            <person name="Thoren M.H."/>
            <person name="Johannesson H."/>
        </authorList>
    </citation>
    <scope>NUCLEOTIDE SEQUENCE</scope>
    <source>
        <strain evidence="2">CBS 955.72</strain>
    </source>
</reference>
<dbReference type="Proteomes" id="UP001275084">
    <property type="component" value="Unassembled WGS sequence"/>
</dbReference>